<feature type="compositionally biased region" description="Basic and acidic residues" evidence="1">
    <location>
        <begin position="59"/>
        <end position="187"/>
    </location>
</feature>
<reference evidence="3" key="1">
    <citation type="submission" date="2016-02" db="EMBL/GenBank/DDBJ databases">
        <authorList>
            <person name="Schultz-Johansen M."/>
            <person name="Glaring M.A."/>
            <person name="Bech P.K."/>
            <person name="Stougaard P."/>
        </authorList>
    </citation>
    <scope>NUCLEOTIDE SEQUENCE [LARGE SCALE GENOMIC DNA]</scope>
    <source>
        <strain evidence="3">S66</strain>
    </source>
</reference>
<sequence>MKKFSLPLSWSIALHVSVGIVLTVSMSFHTPYPEDVFLDAPLIEATMVDQQTLETQVKKIKDQQDAERRKEDQRVKDLERRAEEAEKKRQEQELEVAKLEEDTKKQQEEKKKADQAAVAAREKQKQEKAKAEQLEAERKKKEQEKKKADEQAKLAKEKREKEEKALKEAERKKQEAREKAAQEKMLEEQLQAEQAGRQQRRNKQVLSEVQKYEALIRQTIQRNLIVDDAMKGRSCRLNIRLASNGLVTQVKELSGDAILCRAAIAAVKKSDTLPVSSEADVFEKLRDINLTVEPGL</sequence>
<dbReference type="EMBL" id="LSNE01000009">
    <property type="protein sequence ID" value="KXI27819.1"/>
    <property type="molecule type" value="Genomic_DNA"/>
</dbReference>
<dbReference type="GO" id="GO:0043213">
    <property type="term" value="P:bacteriocin transport"/>
    <property type="evidence" value="ECO:0007669"/>
    <property type="project" value="InterPro"/>
</dbReference>
<dbReference type="SUPFAM" id="SSF74653">
    <property type="entry name" value="TolA/TonB C-terminal domain"/>
    <property type="match status" value="1"/>
</dbReference>
<dbReference type="Gene3D" id="3.30.1150.10">
    <property type="match status" value="1"/>
</dbReference>
<dbReference type="AlphaFoldDB" id="A0A148KNI7"/>
<gene>
    <name evidence="2" type="ORF">AX660_20020</name>
</gene>
<dbReference type="GO" id="GO:0016020">
    <property type="term" value="C:membrane"/>
    <property type="evidence" value="ECO:0007669"/>
    <property type="project" value="InterPro"/>
</dbReference>
<evidence type="ECO:0000313" key="2">
    <source>
        <dbReference type="EMBL" id="KXI27819.1"/>
    </source>
</evidence>
<feature type="region of interest" description="Disordered" evidence="1">
    <location>
        <begin position="59"/>
        <end position="201"/>
    </location>
</feature>
<dbReference type="RefSeq" id="WP_068379409.1">
    <property type="nucleotide sequence ID" value="NZ_LSNE01000009.1"/>
</dbReference>
<dbReference type="OrthoDB" id="6194496at2"/>
<dbReference type="NCBIfam" id="TIGR02794">
    <property type="entry name" value="tolA_full"/>
    <property type="match status" value="1"/>
</dbReference>
<dbReference type="STRING" id="1799789.AX660_20020"/>
<dbReference type="InterPro" id="IPR014161">
    <property type="entry name" value="Tol-Pal_TolA"/>
</dbReference>
<dbReference type="Proteomes" id="UP000070299">
    <property type="component" value="Unassembled WGS sequence"/>
</dbReference>
<proteinExistence type="predicted"/>
<accession>A0A148KNI7</accession>
<dbReference type="GO" id="GO:0019534">
    <property type="term" value="F:toxin transmembrane transporter activity"/>
    <property type="evidence" value="ECO:0007669"/>
    <property type="project" value="InterPro"/>
</dbReference>
<comment type="caution">
    <text evidence="2">The sequence shown here is derived from an EMBL/GenBank/DDBJ whole genome shotgun (WGS) entry which is preliminary data.</text>
</comment>
<protein>
    <submittedName>
        <fullName evidence="2">Protein TolA</fullName>
    </submittedName>
</protein>
<evidence type="ECO:0000256" key="1">
    <source>
        <dbReference type="SAM" id="MobiDB-lite"/>
    </source>
</evidence>
<dbReference type="Pfam" id="PF06519">
    <property type="entry name" value="TolA"/>
    <property type="match status" value="1"/>
</dbReference>
<keyword evidence="3" id="KW-1185">Reference proteome</keyword>
<organism evidence="2 3">
    <name type="scientific">Paraglaciecola hydrolytica</name>
    <dbReference type="NCBI Taxonomy" id="1799789"/>
    <lineage>
        <taxon>Bacteria</taxon>
        <taxon>Pseudomonadati</taxon>
        <taxon>Pseudomonadota</taxon>
        <taxon>Gammaproteobacteria</taxon>
        <taxon>Alteromonadales</taxon>
        <taxon>Alteromonadaceae</taxon>
        <taxon>Paraglaciecola</taxon>
    </lineage>
</organism>
<name>A0A148KNI7_9ALTE</name>
<evidence type="ECO:0000313" key="3">
    <source>
        <dbReference type="Proteomes" id="UP000070299"/>
    </source>
</evidence>